<accession>A0A833H3D6</accession>
<evidence type="ECO:0000313" key="16">
    <source>
        <dbReference type="Proteomes" id="UP000460298"/>
    </source>
</evidence>
<dbReference type="Pfam" id="PF00109">
    <property type="entry name" value="ketoacyl-synt"/>
    <property type="match status" value="1"/>
</dbReference>
<dbReference type="AlphaFoldDB" id="A0A833H3D6"/>
<evidence type="ECO:0000256" key="9">
    <source>
        <dbReference type="ARBA" id="ARBA00041620"/>
    </source>
</evidence>
<dbReference type="GO" id="GO:0005829">
    <property type="term" value="C:cytosol"/>
    <property type="evidence" value="ECO:0007669"/>
    <property type="project" value="TreeGrafter"/>
</dbReference>
<dbReference type="PANTHER" id="PTHR11712">
    <property type="entry name" value="POLYKETIDE SYNTHASE-RELATED"/>
    <property type="match status" value="1"/>
</dbReference>
<evidence type="ECO:0000256" key="3">
    <source>
        <dbReference type="ARBA" id="ARBA00011738"/>
    </source>
</evidence>
<comment type="catalytic activity">
    <reaction evidence="11">
        <text>(3Z)-decenoyl-[ACP] + malonyl-[ACP] + H(+) = 3-oxo-(5Z)-dodecenoyl-[ACP] + holo-[ACP] + CO2</text>
        <dbReference type="Rhea" id="RHEA:54940"/>
        <dbReference type="Rhea" id="RHEA-COMP:9623"/>
        <dbReference type="Rhea" id="RHEA-COMP:9685"/>
        <dbReference type="Rhea" id="RHEA-COMP:9927"/>
        <dbReference type="Rhea" id="RHEA-COMP:14042"/>
        <dbReference type="ChEBI" id="CHEBI:15378"/>
        <dbReference type="ChEBI" id="CHEBI:16526"/>
        <dbReference type="ChEBI" id="CHEBI:64479"/>
        <dbReference type="ChEBI" id="CHEBI:78449"/>
        <dbReference type="ChEBI" id="CHEBI:78798"/>
        <dbReference type="ChEBI" id="CHEBI:138410"/>
    </reaction>
    <physiologicalReaction direction="left-to-right" evidence="11">
        <dbReference type="Rhea" id="RHEA:54941"/>
    </physiologicalReaction>
</comment>
<evidence type="ECO:0000256" key="2">
    <source>
        <dbReference type="ARBA" id="ARBA00008467"/>
    </source>
</evidence>
<comment type="subcellular location">
    <subcellularLocation>
        <location evidence="1">Cytoplasm</location>
    </subcellularLocation>
</comment>
<evidence type="ECO:0000256" key="8">
    <source>
        <dbReference type="ARBA" id="ARBA00039450"/>
    </source>
</evidence>
<evidence type="ECO:0000256" key="7">
    <source>
        <dbReference type="ARBA" id="ARBA00023315"/>
    </source>
</evidence>
<dbReference type="GO" id="GO:0006633">
    <property type="term" value="P:fatty acid biosynthetic process"/>
    <property type="evidence" value="ECO:0007669"/>
    <property type="project" value="TreeGrafter"/>
</dbReference>
<dbReference type="EC" id="2.3.1.41" evidence="4"/>
<evidence type="ECO:0000256" key="5">
    <source>
        <dbReference type="ARBA" id="ARBA00022490"/>
    </source>
</evidence>
<dbReference type="EMBL" id="WBUI01000004">
    <property type="protein sequence ID" value="KAB2934036.1"/>
    <property type="molecule type" value="Genomic_DNA"/>
</dbReference>
<comment type="catalytic activity">
    <reaction evidence="12">
        <text>a fatty acyl-[ACP] + malonyl-[ACP] + H(+) = a 3-oxoacyl-[ACP] + holo-[ACP] + CO2</text>
        <dbReference type="Rhea" id="RHEA:22836"/>
        <dbReference type="Rhea" id="RHEA-COMP:9623"/>
        <dbReference type="Rhea" id="RHEA-COMP:9685"/>
        <dbReference type="Rhea" id="RHEA-COMP:9916"/>
        <dbReference type="Rhea" id="RHEA-COMP:14125"/>
        <dbReference type="ChEBI" id="CHEBI:15378"/>
        <dbReference type="ChEBI" id="CHEBI:16526"/>
        <dbReference type="ChEBI" id="CHEBI:64479"/>
        <dbReference type="ChEBI" id="CHEBI:78449"/>
        <dbReference type="ChEBI" id="CHEBI:78776"/>
        <dbReference type="ChEBI" id="CHEBI:138651"/>
        <dbReference type="EC" id="2.3.1.41"/>
    </reaction>
    <physiologicalReaction direction="left-to-right" evidence="12">
        <dbReference type="Rhea" id="RHEA:22837"/>
    </physiologicalReaction>
</comment>
<evidence type="ECO:0000256" key="11">
    <source>
        <dbReference type="ARBA" id="ARBA00048121"/>
    </source>
</evidence>
<dbReference type="InterPro" id="IPR020841">
    <property type="entry name" value="PKS_Beta-ketoAc_synthase_dom"/>
</dbReference>
<evidence type="ECO:0000256" key="4">
    <source>
        <dbReference type="ARBA" id="ARBA00013191"/>
    </source>
</evidence>
<dbReference type="Pfam" id="PF02801">
    <property type="entry name" value="Ketoacyl-synt_C"/>
    <property type="match status" value="1"/>
</dbReference>
<keyword evidence="6 13" id="KW-0808">Transferase</keyword>
<dbReference type="Proteomes" id="UP000460298">
    <property type="component" value="Unassembled WGS sequence"/>
</dbReference>
<dbReference type="PROSITE" id="PS52004">
    <property type="entry name" value="KS3_2"/>
    <property type="match status" value="1"/>
</dbReference>
<keyword evidence="5" id="KW-0963">Cytoplasm</keyword>
<organism evidence="15 16">
    <name type="scientific">Leptonema illini</name>
    <dbReference type="NCBI Taxonomy" id="183"/>
    <lineage>
        <taxon>Bacteria</taxon>
        <taxon>Pseudomonadati</taxon>
        <taxon>Spirochaetota</taxon>
        <taxon>Spirochaetia</taxon>
        <taxon>Leptospirales</taxon>
        <taxon>Leptospiraceae</taxon>
        <taxon>Leptonema</taxon>
    </lineage>
</organism>
<dbReference type="InterPro" id="IPR014030">
    <property type="entry name" value="Ketoacyl_synth_N"/>
</dbReference>
<evidence type="ECO:0000256" key="12">
    <source>
        <dbReference type="ARBA" id="ARBA00048506"/>
    </source>
</evidence>
<reference evidence="15 16" key="1">
    <citation type="submission" date="2019-10" db="EMBL/GenBank/DDBJ databases">
        <title>Extracellular Electron Transfer in a Candidatus Methanoperedens spp. Enrichment Culture.</title>
        <authorList>
            <person name="Berger S."/>
            <person name="Rangel Shaw D."/>
            <person name="Berben T."/>
            <person name="In 'T Zandt M."/>
            <person name="Frank J."/>
            <person name="Reimann J."/>
            <person name="Jetten M.S.M."/>
            <person name="Welte C.U."/>
        </authorList>
    </citation>
    <scope>NUCLEOTIDE SEQUENCE [LARGE SCALE GENOMIC DNA]</scope>
    <source>
        <strain evidence="15">SB12</strain>
    </source>
</reference>
<evidence type="ECO:0000256" key="1">
    <source>
        <dbReference type="ARBA" id="ARBA00004496"/>
    </source>
</evidence>
<dbReference type="InterPro" id="IPR000794">
    <property type="entry name" value="Beta-ketoacyl_synthase"/>
</dbReference>
<protein>
    <recommendedName>
        <fullName evidence="8">3-oxoacyl-[acyl-carrier-protein] synthase 1</fullName>
        <ecNumber evidence="4">2.3.1.41</ecNumber>
    </recommendedName>
    <alternativeName>
        <fullName evidence="9">3-oxoacyl-[acyl-carrier-protein] synthase I</fullName>
    </alternativeName>
    <alternativeName>
        <fullName evidence="10">Beta-ketoacyl-ACP synthase I</fullName>
    </alternativeName>
</protein>
<comment type="subunit">
    <text evidence="3">Homodimer.</text>
</comment>
<dbReference type="Gene3D" id="3.40.47.10">
    <property type="match status" value="1"/>
</dbReference>
<evidence type="ECO:0000256" key="13">
    <source>
        <dbReference type="RuleBase" id="RU003694"/>
    </source>
</evidence>
<evidence type="ECO:0000256" key="10">
    <source>
        <dbReference type="ARBA" id="ARBA00042143"/>
    </source>
</evidence>
<sequence>MSRRVVVTGVGVITSNGHGKEEFSKALREGKSGIRFRQEIADLSFACHVGGWIDRDKLMKTAEGYFSEENLLAMNEIMILAGIASIDAWKDAGFQVTDPKDDHVNWDAGCIVGLGLSGMETIAEKVIPRIDEGKVKRLGSTMVEQIMASSVSAKIGGLLALGNQSSSNSSACNTGTEAIIMGYDRIRHGDADRMVVGGAESSSRYVWGAFDAMKVLSSKYNETPEKASRPMSASSAGFVPGSGSGVLLLESLESAQKRGAKIYAEVLGAHLNCGGHRNGGSMTFPNPESVQLAIKEAIRKAGIKPEEIDAINGHLTATMADPVEVNNWVQALGLPADKFPHIQSTKSMIGHCLGAAGSIESAAVMLQLEQGFLHKSINCEDLHEKIQPYAKSVLQETLNKQARIFAKASFGFGDVNGCVIYKKWEG</sequence>
<comment type="caution">
    <text evidence="15">The sequence shown here is derived from an EMBL/GenBank/DDBJ whole genome shotgun (WGS) entry which is preliminary data.</text>
</comment>
<evidence type="ECO:0000259" key="14">
    <source>
        <dbReference type="PROSITE" id="PS52004"/>
    </source>
</evidence>
<gene>
    <name evidence="15" type="ORF">F9K24_06105</name>
</gene>
<evidence type="ECO:0000313" key="15">
    <source>
        <dbReference type="EMBL" id="KAB2934036.1"/>
    </source>
</evidence>
<dbReference type="PANTHER" id="PTHR11712:SF306">
    <property type="entry name" value="3-OXOACYL-[ACYL-CARRIER-PROTEIN] SYNTHASE 1"/>
    <property type="match status" value="1"/>
</dbReference>
<proteinExistence type="inferred from homology"/>
<feature type="domain" description="Ketosynthase family 3 (KS3)" evidence="14">
    <location>
        <begin position="2"/>
        <end position="423"/>
    </location>
</feature>
<dbReference type="CDD" id="cd00834">
    <property type="entry name" value="KAS_I_II"/>
    <property type="match status" value="1"/>
</dbReference>
<keyword evidence="7" id="KW-0012">Acyltransferase</keyword>
<name>A0A833H3D6_9LEPT</name>
<dbReference type="OrthoDB" id="9808669at2"/>
<dbReference type="RefSeq" id="WP_002770659.1">
    <property type="nucleotide sequence ID" value="NZ_JQDG01000020.1"/>
</dbReference>
<dbReference type="InterPro" id="IPR014031">
    <property type="entry name" value="Ketoacyl_synth_C"/>
</dbReference>
<dbReference type="SMART" id="SM00825">
    <property type="entry name" value="PKS_KS"/>
    <property type="match status" value="1"/>
</dbReference>
<comment type="similarity">
    <text evidence="2 13">Belongs to the thiolase-like superfamily. Beta-ketoacyl-ACP synthases family.</text>
</comment>
<dbReference type="InterPro" id="IPR016039">
    <property type="entry name" value="Thiolase-like"/>
</dbReference>
<dbReference type="SUPFAM" id="SSF53901">
    <property type="entry name" value="Thiolase-like"/>
    <property type="match status" value="2"/>
</dbReference>
<dbReference type="GO" id="GO:0004315">
    <property type="term" value="F:3-oxoacyl-[acyl-carrier-protein] synthase activity"/>
    <property type="evidence" value="ECO:0007669"/>
    <property type="project" value="UniProtKB-EC"/>
</dbReference>
<evidence type="ECO:0000256" key="6">
    <source>
        <dbReference type="ARBA" id="ARBA00022679"/>
    </source>
</evidence>